<feature type="transmembrane region" description="Helical" evidence="1">
    <location>
        <begin position="350"/>
        <end position="369"/>
    </location>
</feature>
<comment type="caution">
    <text evidence="2">The sequence shown here is derived from an EMBL/GenBank/DDBJ whole genome shotgun (WGS) entry which is preliminary data.</text>
</comment>
<accession>A0A512E4F8</accession>
<evidence type="ECO:0000256" key="1">
    <source>
        <dbReference type="SAM" id="Phobius"/>
    </source>
</evidence>
<sequence>MSRRVPEAIRPEAGGARSLDDLLTAARQAASGRRGVYVLAPQSGQLRLVGTDIGGQVINVETIAANLSGVVASYTVVDLLIPEESLDDLRHLLPSIPENTRPQLLRRDGSAIPIEAASEGVSGGLLARVGERVYLDLRSAPNLDVFAALARTRITRADVEVVSLFDPREIDTVRLLDQRVGDIHKALAPDAAPGWIANLRGSPDRLLLVVGHVENGSFVMRGVGGEVLAQVELEKIVAAARDAGSGVVLLGCDTAGAMRSGFLSPVNVTAVADGLAVLRSGGTLGELLEALAQASPEGLVVTQALLDDVTAMLLARARNDKRAASHQLMLNGVRFALTPRGAWAVPLLNALKWVGMFWFFGFVSGIFFLPSGWKSWKDTFPGTGNSYAHPITRAARRTLRFMLFFAMFPFLVLINIAHLLVVIGTSTLPLTLFVVEVAEGRFVMEISLLAIINLAAVIGGAALVRKGSWLSTLRLGWRDVLAFAGYGVGLPTIVVALLYTALSVSGLLIIDILALLVVLLAIWFMMGFLVWIRRHLGIRPYDLPWAAVLFAILIIRTPQASLVSADGRRILTTSFRRHWHDDRS</sequence>
<name>A0A512E4F8_9PROT</name>
<organism evidence="2 3">
    <name type="scientific">Skermanella aerolata</name>
    <dbReference type="NCBI Taxonomy" id="393310"/>
    <lineage>
        <taxon>Bacteria</taxon>
        <taxon>Pseudomonadati</taxon>
        <taxon>Pseudomonadota</taxon>
        <taxon>Alphaproteobacteria</taxon>
        <taxon>Rhodospirillales</taxon>
        <taxon>Azospirillaceae</taxon>
        <taxon>Skermanella</taxon>
    </lineage>
</organism>
<feature type="transmembrane region" description="Helical" evidence="1">
    <location>
        <begin position="480"/>
        <end position="502"/>
    </location>
</feature>
<feature type="transmembrane region" description="Helical" evidence="1">
    <location>
        <begin position="508"/>
        <end position="531"/>
    </location>
</feature>
<dbReference type="AlphaFoldDB" id="A0A512E4F8"/>
<keyword evidence="1" id="KW-0472">Membrane</keyword>
<evidence type="ECO:0000313" key="3">
    <source>
        <dbReference type="Proteomes" id="UP000321523"/>
    </source>
</evidence>
<gene>
    <name evidence="2" type="ORF">SAE02_77390</name>
</gene>
<keyword evidence="1" id="KW-1133">Transmembrane helix</keyword>
<reference evidence="2 3" key="1">
    <citation type="submission" date="2019-07" db="EMBL/GenBank/DDBJ databases">
        <title>Whole genome shotgun sequence of Skermanella aerolata NBRC 106429.</title>
        <authorList>
            <person name="Hosoyama A."/>
            <person name="Uohara A."/>
            <person name="Ohji S."/>
            <person name="Ichikawa N."/>
        </authorList>
    </citation>
    <scope>NUCLEOTIDE SEQUENCE [LARGE SCALE GENOMIC DNA]</scope>
    <source>
        <strain evidence="2 3">NBRC 106429</strain>
    </source>
</reference>
<dbReference type="EMBL" id="BJYZ01000104">
    <property type="protein sequence ID" value="GEO43591.1"/>
    <property type="molecule type" value="Genomic_DNA"/>
</dbReference>
<protein>
    <submittedName>
        <fullName evidence="2">Uncharacterized protein</fullName>
    </submittedName>
</protein>
<dbReference type="Proteomes" id="UP000321523">
    <property type="component" value="Unassembled WGS sequence"/>
</dbReference>
<keyword evidence="3" id="KW-1185">Reference proteome</keyword>
<evidence type="ECO:0000313" key="2">
    <source>
        <dbReference type="EMBL" id="GEO43591.1"/>
    </source>
</evidence>
<feature type="transmembrane region" description="Helical" evidence="1">
    <location>
        <begin position="443"/>
        <end position="464"/>
    </location>
</feature>
<keyword evidence="1" id="KW-0812">Transmembrane</keyword>
<proteinExistence type="predicted"/>
<feature type="transmembrane region" description="Helical" evidence="1">
    <location>
        <begin position="401"/>
        <end position="423"/>
    </location>
</feature>